<name>A0A1I7X952_HETBA</name>
<keyword evidence="1" id="KW-0472">Membrane</keyword>
<keyword evidence="1" id="KW-1133">Transmembrane helix</keyword>
<evidence type="ECO:0000256" key="1">
    <source>
        <dbReference type="SAM" id="Phobius"/>
    </source>
</evidence>
<dbReference type="Proteomes" id="UP000095283">
    <property type="component" value="Unplaced"/>
</dbReference>
<proteinExistence type="predicted"/>
<accession>A0A1I7X952</accession>
<dbReference type="AlphaFoldDB" id="A0A1I7X952"/>
<reference evidence="3" key="1">
    <citation type="submission" date="2016-11" db="UniProtKB">
        <authorList>
            <consortium name="WormBaseParasite"/>
        </authorList>
    </citation>
    <scope>IDENTIFICATION</scope>
</reference>
<protein>
    <submittedName>
        <fullName evidence="3">Uncharacterized protein</fullName>
    </submittedName>
</protein>
<feature type="transmembrane region" description="Helical" evidence="1">
    <location>
        <begin position="33"/>
        <end position="54"/>
    </location>
</feature>
<evidence type="ECO:0000313" key="3">
    <source>
        <dbReference type="WBParaSite" id="Hba_14187"/>
    </source>
</evidence>
<organism evidence="2 3">
    <name type="scientific">Heterorhabditis bacteriophora</name>
    <name type="common">Entomopathogenic nematode worm</name>
    <dbReference type="NCBI Taxonomy" id="37862"/>
    <lineage>
        <taxon>Eukaryota</taxon>
        <taxon>Metazoa</taxon>
        <taxon>Ecdysozoa</taxon>
        <taxon>Nematoda</taxon>
        <taxon>Chromadorea</taxon>
        <taxon>Rhabditida</taxon>
        <taxon>Rhabditina</taxon>
        <taxon>Rhabditomorpha</taxon>
        <taxon>Strongyloidea</taxon>
        <taxon>Heterorhabditidae</taxon>
        <taxon>Heterorhabditis</taxon>
    </lineage>
</organism>
<evidence type="ECO:0000313" key="2">
    <source>
        <dbReference type="Proteomes" id="UP000095283"/>
    </source>
</evidence>
<sequence length="101" mass="12075">MVNSSFEPVITMEHDKEEHLAGNRRPLCYDYICFYYIGINGMALIFLYFVFIIIPREYNIVGNFPFIFYRSFVTIRLDHLMRIARSVTLINERNLIHTYAI</sequence>
<dbReference type="WBParaSite" id="Hba_14187">
    <property type="protein sequence ID" value="Hba_14187"/>
    <property type="gene ID" value="Hba_14187"/>
</dbReference>
<keyword evidence="1" id="KW-0812">Transmembrane</keyword>
<keyword evidence="2" id="KW-1185">Reference proteome</keyword>